<dbReference type="Gene3D" id="1.10.1200.10">
    <property type="entry name" value="ACP-like"/>
    <property type="match status" value="2"/>
</dbReference>
<dbReference type="FunFam" id="1.10.1200.10:FF:000005">
    <property type="entry name" value="Nonribosomal peptide synthetase 1"/>
    <property type="match status" value="1"/>
</dbReference>
<accession>A0A841GX88</accession>
<evidence type="ECO:0000259" key="5">
    <source>
        <dbReference type="PROSITE" id="PS50075"/>
    </source>
</evidence>
<dbReference type="GO" id="GO:0031177">
    <property type="term" value="F:phosphopantetheine binding"/>
    <property type="evidence" value="ECO:0007669"/>
    <property type="project" value="InterPro"/>
</dbReference>
<proteinExistence type="inferred from homology"/>
<keyword evidence="3" id="KW-0596">Phosphopantetheine</keyword>
<evidence type="ECO:0000256" key="4">
    <source>
        <dbReference type="ARBA" id="ARBA00022553"/>
    </source>
</evidence>
<dbReference type="InterPro" id="IPR020845">
    <property type="entry name" value="AMP-binding_CS"/>
</dbReference>
<dbReference type="GO" id="GO:0003824">
    <property type="term" value="F:catalytic activity"/>
    <property type="evidence" value="ECO:0007669"/>
    <property type="project" value="InterPro"/>
</dbReference>
<dbReference type="RefSeq" id="WP_170040272.1">
    <property type="nucleotide sequence ID" value="NZ_JABDTL010000002.1"/>
</dbReference>
<dbReference type="EMBL" id="JACHIA010000004">
    <property type="protein sequence ID" value="MBB6070445.1"/>
    <property type="molecule type" value="Genomic_DNA"/>
</dbReference>
<dbReference type="FunFam" id="3.30.300.30:FF:000010">
    <property type="entry name" value="Enterobactin synthetase component F"/>
    <property type="match status" value="2"/>
</dbReference>
<organism evidence="6 7">
    <name type="scientific">Longimicrobium terrae</name>
    <dbReference type="NCBI Taxonomy" id="1639882"/>
    <lineage>
        <taxon>Bacteria</taxon>
        <taxon>Pseudomonadati</taxon>
        <taxon>Gemmatimonadota</taxon>
        <taxon>Longimicrobiia</taxon>
        <taxon>Longimicrobiales</taxon>
        <taxon>Longimicrobiaceae</taxon>
        <taxon>Longimicrobium</taxon>
    </lineage>
</organism>
<dbReference type="InterPro" id="IPR006162">
    <property type="entry name" value="Ppantetheine_attach_site"/>
</dbReference>
<dbReference type="Gene3D" id="3.30.300.30">
    <property type="match status" value="2"/>
</dbReference>
<dbReference type="InterPro" id="IPR020806">
    <property type="entry name" value="PKS_PP-bd"/>
</dbReference>
<dbReference type="InterPro" id="IPR009081">
    <property type="entry name" value="PP-bd_ACP"/>
</dbReference>
<dbReference type="InterPro" id="IPR023213">
    <property type="entry name" value="CAT-like_dom_sf"/>
</dbReference>
<feature type="domain" description="Carrier" evidence="5">
    <location>
        <begin position="1014"/>
        <end position="1089"/>
    </location>
</feature>
<dbReference type="FunFam" id="3.40.50.980:FF:000001">
    <property type="entry name" value="Non-ribosomal peptide synthetase"/>
    <property type="match status" value="2"/>
</dbReference>
<dbReference type="FunFam" id="1.10.1200.10:FF:000016">
    <property type="entry name" value="Non-ribosomal peptide synthase"/>
    <property type="match status" value="1"/>
</dbReference>
<dbReference type="InterPro" id="IPR010071">
    <property type="entry name" value="AA_adenyl_dom"/>
</dbReference>
<reference evidence="6 7" key="1">
    <citation type="submission" date="2020-08" db="EMBL/GenBank/DDBJ databases">
        <title>Genomic Encyclopedia of Type Strains, Phase IV (KMG-IV): sequencing the most valuable type-strain genomes for metagenomic binning, comparative biology and taxonomic classification.</title>
        <authorList>
            <person name="Goeker M."/>
        </authorList>
    </citation>
    <scope>NUCLEOTIDE SEQUENCE [LARGE SCALE GENOMIC DNA]</scope>
    <source>
        <strain evidence="6 7">DSM 29007</strain>
    </source>
</reference>
<dbReference type="InterPro" id="IPR025110">
    <property type="entry name" value="AMP-bd_C"/>
</dbReference>
<keyword evidence="7" id="KW-1185">Reference proteome</keyword>
<dbReference type="InterPro" id="IPR042099">
    <property type="entry name" value="ANL_N_sf"/>
</dbReference>
<dbReference type="Gene3D" id="3.30.559.30">
    <property type="entry name" value="Nonribosomal peptide synthetase, condensation domain"/>
    <property type="match status" value="2"/>
</dbReference>
<dbReference type="GO" id="GO:0005829">
    <property type="term" value="C:cytosol"/>
    <property type="evidence" value="ECO:0007669"/>
    <property type="project" value="TreeGrafter"/>
</dbReference>
<keyword evidence="4" id="KW-0597">Phosphoprotein</keyword>
<protein>
    <submittedName>
        <fullName evidence="6">Amino acid adenylation domain-containing protein</fullName>
    </submittedName>
</protein>
<evidence type="ECO:0000256" key="1">
    <source>
        <dbReference type="ARBA" id="ARBA00001957"/>
    </source>
</evidence>
<dbReference type="CDD" id="cd05930">
    <property type="entry name" value="A_NRPS"/>
    <property type="match status" value="1"/>
</dbReference>
<evidence type="ECO:0000256" key="2">
    <source>
        <dbReference type="ARBA" id="ARBA00006432"/>
    </source>
</evidence>
<dbReference type="SUPFAM" id="SSF56801">
    <property type="entry name" value="Acetyl-CoA synthetase-like"/>
    <property type="match status" value="2"/>
</dbReference>
<dbReference type="GO" id="GO:0044550">
    <property type="term" value="P:secondary metabolite biosynthetic process"/>
    <property type="evidence" value="ECO:0007669"/>
    <property type="project" value="UniProtKB-ARBA"/>
</dbReference>
<dbReference type="Pfam" id="PF13193">
    <property type="entry name" value="AMP-binding_C"/>
    <property type="match status" value="2"/>
</dbReference>
<evidence type="ECO:0000313" key="7">
    <source>
        <dbReference type="Proteomes" id="UP000582837"/>
    </source>
</evidence>
<comment type="cofactor">
    <cofactor evidence="1">
        <name>pantetheine 4'-phosphate</name>
        <dbReference type="ChEBI" id="CHEBI:47942"/>
    </cofactor>
</comment>
<dbReference type="Pfam" id="PF00668">
    <property type="entry name" value="Condensation"/>
    <property type="match status" value="2"/>
</dbReference>
<dbReference type="InterPro" id="IPR000873">
    <property type="entry name" value="AMP-dep_synth/lig_dom"/>
</dbReference>
<name>A0A841GX88_9BACT</name>
<dbReference type="InterPro" id="IPR001242">
    <property type="entry name" value="Condensation_dom"/>
</dbReference>
<dbReference type="NCBIfam" id="TIGR01733">
    <property type="entry name" value="AA-adenyl-dom"/>
    <property type="match status" value="2"/>
</dbReference>
<dbReference type="InterPro" id="IPR045851">
    <property type="entry name" value="AMP-bd_C_sf"/>
</dbReference>
<sequence>MNSDPTLTNLTLAERRRLLKIALARDLERKGSELPPIGRAAREERIPLSFAQQRLWFLEQLGDLGSTYHLAKRLRLQGPLNRAALGGALDGIVARHEVLRTTFAQVDGVPEQRIAPVEAGGFRLEEHDLSGLAEADAREELGRLTFQEARARFDLEHGPLVRGRLVRLAEDDHVLLVTMHHVVSDGWSTGVFFGELSALYAAHANGTEANLPELPVQYADFAAWQRRWVEGDVLRRQADYWTQTLRGAPELLEVPADRARPAEIDHTGARVDMALDPDLTAELKALSRRHGATLYMTLLAAWGVVLARLAGAEDVVVGTPSAGRGRPEIERLIGFFVNTLAVRMDLSGAPTVAQFLGRVKDRVLDAQQHQDIPFEQVVERVDPVRSLSHHPLFQALFAWQNTSQGDGGPGLPGLSVKGMGGDRLTTAKLDLSLSMWESEDRIVGGITYATALFDRETVERYTGYLRRVLEQMAADDGQRVDQLTLMPAEERVRVLEEWNQTEADYAGPTCIHTLFEAQVARTPDAVAVTFVGEHLTYAELDQRANRLAHHLRSLGVGPEVRVGISLERGPEMMIGLLAILKAGGAYIPMDPSYPAERLAYMLEDSAPAVLLTNGPPASLPAERIPVVDLADTSPWAHLPGTAPVVADLTPDSPCYVIYTSGSTGRPKGVVNHHRSVANLLAWSQQRWQLQPGESVLQRISFSFDVSVRELFWPLTAGARIVMAGPGGHGDPDHVVDLIRREQIGTAHLPGLLRAFVEHPEASSCTSLVRVMNGGEALAPSIARRFGELLPDAALYQMYGPTETTVASSGLRWTPEVEGTVAPIGQPIGNTKIYVLDGRGEPVPTGVAGEICIGGAGVARGYLDRPEATAERFTADPFSKEPGARLYRTGDAGRWRPDGTLEFLGRGDGQVKVRGYRIETGEIETRLTELPGVRAAVVVAREDTGGEKRLVAYVVGDEVGADALRAHLAGSLPGYMVPAAYVRLEEFPLTPNGKVDRKALPAPEGEAYAARAYEPPAGDVEEILAGIWAEVLGVERVGRRDQFFNLGGHSLLAVQVISRVRQALGVKVALGELFTRPVLAEFARGLETSARAELPPIERADREGRLPLSFAQQRLWFLEQLGDLGSTYHMHARLRLRGELDRAAMVGALDGLVARHEALRTTFAEVDGLPEQRIAPADSGFHLLEQDLAGRADAEAELGRLLGEEAGTRFDLEQGPLIRGRLIRVAPDDHVLVLTMHHIVSDGWSMGVLTGELSALYAANVQGRDAALPALPVQYADYAAWQRRWVEGDVLGAQADYWVQTLGGAPELLELPTDHPRPVQMDPAGARVGVELDEELTAALAALSRRHGTTLFMTVLAGWAVVLSRLSGQADVVIGTPTAGRGRREIEGLIGFFVNTLALRVELSGAPTVAELLGRVQKRALDAQHHQDIPFEQVVERVAPARSLSHSPLFQVMFAWQNTPRGGLELPGLTLGRVDATQDRGVAKQDLGLTLGESHGRIVGNVTYATSLFERATVERWMEYLRRVLAEMAADDRQQVGRLPMLPQAERARVLEEWNRTEADYERGSLAHELFEAQAARVPDVLALAWGGDRLTYAELNARANRLAHHLRSLGVGADTRVAISVERGPSMVEALLAVLKAGGAYVPLDPNYPEERLRWMLDDSAPALLLTRGSLTARFADAGLPVLDLADDAAWSGAPATDPDRGDLRPEHPAYLIYTSGSTGRPKGAIVQHRNVAGMVAAQERSLPLEADTRVLQFASFSFDGHVYEVFLALARGASLHLSGQPGPLAGDDLVRIVADAGITHAILPPAVLAALPEDERLPSIRTLIVSGDAPPAELMARWSAGRRLINGYGPTEATVCTTLHDYVPGGSAVPPIGRPVANVRVYLLDAAGGPVPLGTAGELYIGGATVGRGYWRRAALTAERFVPDPFGAEPGARLYRTGDLARWNAEGELEFAGRVDAQVKVRSFRVELGEIETRLLEHPAVREAVVLVREDTPGDKRLVAYVVGDEAAAADVLRAHVSSALPDYMVPAAYVRLERFPITPNGKVDRRALPAPEGDAFAAREYEAPVGEVETALAEVWAEVLGLERVGRNDGFFELGGHSLLAVTLIARMRKRELHADVRALFTAPTLAEFAAAIGSAPGEALVPENLIPEPVISAAGPDDEDVEVFL</sequence>
<dbReference type="Pfam" id="PF00501">
    <property type="entry name" value="AMP-binding"/>
    <property type="match status" value="2"/>
</dbReference>
<dbReference type="Gene3D" id="3.40.50.12780">
    <property type="entry name" value="N-terminal domain of ligase-like"/>
    <property type="match status" value="1"/>
</dbReference>
<evidence type="ECO:0000256" key="3">
    <source>
        <dbReference type="ARBA" id="ARBA00022450"/>
    </source>
</evidence>
<dbReference type="SUPFAM" id="SSF52777">
    <property type="entry name" value="CoA-dependent acyltransferases"/>
    <property type="match status" value="4"/>
</dbReference>
<dbReference type="PROSITE" id="PS00012">
    <property type="entry name" value="PHOSPHOPANTETHEINE"/>
    <property type="match status" value="1"/>
</dbReference>
<dbReference type="Gene3D" id="3.30.559.10">
    <property type="entry name" value="Chloramphenicol acetyltransferase-like domain"/>
    <property type="match status" value="2"/>
</dbReference>
<comment type="similarity">
    <text evidence="2">Belongs to the ATP-dependent AMP-binding enzyme family.</text>
</comment>
<dbReference type="NCBIfam" id="NF003417">
    <property type="entry name" value="PRK04813.1"/>
    <property type="match status" value="2"/>
</dbReference>
<evidence type="ECO:0000313" key="6">
    <source>
        <dbReference type="EMBL" id="MBB6070445.1"/>
    </source>
</evidence>
<gene>
    <name evidence="6" type="ORF">HNQ61_002064</name>
</gene>
<comment type="caution">
    <text evidence="6">The sequence shown here is derived from an EMBL/GenBank/DDBJ whole genome shotgun (WGS) entry which is preliminary data.</text>
</comment>
<dbReference type="Pfam" id="PF00550">
    <property type="entry name" value="PP-binding"/>
    <property type="match status" value="2"/>
</dbReference>
<dbReference type="Gene3D" id="3.40.50.980">
    <property type="match status" value="2"/>
</dbReference>
<dbReference type="FunFam" id="3.30.559.10:FF:000012">
    <property type="entry name" value="Non-ribosomal peptide synthetase"/>
    <property type="match status" value="2"/>
</dbReference>
<dbReference type="GO" id="GO:0072330">
    <property type="term" value="P:monocarboxylic acid biosynthetic process"/>
    <property type="evidence" value="ECO:0007669"/>
    <property type="project" value="UniProtKB-ARBA"/>
</dbReference>
<dbReference type="PANTHER" id="PTHR45527">
    <property type="entry name" value="NONRIBOSOMAL PEPTIDE SYNTHETASE"/>
    <property type="match status" value="1"/>
</dbReference>
<dbReference type="PROSITE" id="PS50075">
    <property type="entry name" value="CARRIER"/>
    <property type="match status" value="2"/>
</dbReference>
<dbReference type="Proteomes" id="UP000582837">
    <property type="component" value="Unassembled WGS sequence"/>
</dbReference>
<dbReference type="Gene3D" id="2.30.38.10">
    <property type="entry name" value="Luciferase, Domain 3"/>
    <property type="match status" value="1"/>
</dbReference>
<dbReference type="SMART" id="SM00823">
    <property type="entry name" value="PKS_PP"/>
    <property type="match status" value="2"/>
</dbReference>
<dbReference type="PANTHER" id="PTHR45527:SF1">
    <property type="entry name" value="FATTY ACID SYNTHASE"/>
    <property type="match status" value="1"/>
</dbReference>
<dbReference type="CDD" id="cd19531">
    <property type="entry name" value="LCL_NRPS-like"/>
    <property type="match status" value="2"/>
</dbReference>
<dbReference type="GO" id="GO:0043041">
    <property type="term" value="P:amino acid activation for nonribosomal peptide biosynthetic process"/>
    <property type="evidence" value="ECO:0007669"/>
    <property type="project" value="TreeGrafter"/>
</dbReference>
<dbReference type="SUPFAM" id="SSF47336">
    <property type="entry name" value="ACP-like"/>
    <property type="match status" value="2"/>
</dbReference>
<dbReference type="PROSITE" id="PS00455">
    <property type="entry name" value="AMP_BINDING"/>
    <property type="match status" value="2"/>
</dbReference>
<dbReference type="InterPro" id="IPR036736">
    <property type="entry name" value="ACP-like_sf"/>
</dbReference>
<dbReference type="FunFam" id="3.40.50.12780:FF:000012">
    <property type="entry name" value="Non-ribosomal peptide synthetase"/>
    <property type="match status" value="2"/>
</dbReference>
<feature type="domain" description="Carrier" evidence="5">
    <location>
        <begin position="2065"/>
        <end position="2139"/>
    </location>
</feature>
<dbReference type="FunFam" id="2.30.38.10:FF:000001">
    <property type="entry name" value="Non-ribosomal peptide synthetase PvdI"/>
    <property type="match status" value="2"/>
</dbReference>